<dbReference type="Proteomes" id="UP001597337">
    <property type="component" value="Unassembled WGS sequence"/>
</dbReference>
<comment type="similarity">
    <text evidence="1">Belongs to the NifZ family.</text>
</comment>
<evidence type="ECO:0000256" key="3">
    <source>
        <dbReference type="SAM" id="MobiDB-lite"/>
    </source>
</evidence>
<organism evidence="4 5">
    <name type="scientific">Thiorhodococcus fuscus</name>
    <dbReference type="NCBI Taxonomy" id="527200"/>
    <lineage>
        <taxon>Bacteria</taxon>
        <taxon>Pseudomonadati</taxon>
        <taxon>Pseudomonadota</taxon>
        <taxon>Gammaproteobacteria</taxon>
        <taxon>Chromatiales</taxon>
        <taxon>Chromatiaceae</taxon>
        <taxon>Thiorhodococcus</taxon>
    </lineage>
</organism>
<evidence type="ECO:0000313" key="5">
    <source>
        <dbReference type="Proteomes" id="UP001597337"/>
    </source>
</evidence>
<dbReference type="InterPro" id="IPR007415">
    <property type="entry name" value="Nitrogenase_MoFe_mat_NifZ"/>
</dbReference>
<name>A0ABW4YC32_9GAMM</name>
<dbReference type="RefSeq" id="WP_386027888.1">
    <property type="nucleotide sequence ID" value="NZ_JBHUHX010000046.1"/>
</dbReference>
<comment type="caution">
    <text evidence="4">The sequence shown here is derived from an EMBL/GenBank/DDBJ whole genome shotgun (WGS) entry which is preliminary data.</text>
</comment>
<evidence type="ECO:0000256" key="1">
    <source>
        <dbReference type="ARBA" id="ARBA00008027"/>
    </source>
</evidence>
<evidence type="ECO:0000256" key="2">
    <source>
        <dbReference type="ARBA" id="ARBA00023231"/>
    </source>
</evidence>
<keyword evidence="2" id="KW-0535">Nitrogen fixation</keyword>
<dbReference type="Pfam" id="PF04319">
    <property type="entry name" value="NifZ"/>
    <property type="match status" value="1"/>
</dbReference>
<protein>
    <submittedName>
        <fullName evidence="4">Nitrogen fixation protein NifZ</fullName>
    </submittedName>
</protein>
<accession>A0ABW4YC32</accession>
<keyword evidence="5" id="KW-1185">Reference proteome</keyword>
<sequence length="94" mass="9968">MNVTQLNPGDMVFAATDIFNDGGIPDLAEDALIAKAGARGVIVNVGHLEESPGRELYLVRFEGEDLVLGPPTGCWEDELSSEEPGAIRAEVDDA</sequence>
<gene>
    <name evidence="4" type="ORF">ACFSJC_15135</name>
</gene>
<reference evidence="5" key="1">
    <citation type="journal article" date="2019" name="Int. J. Syst. Evol. Microbiol.">
        <title>The Global Catalogue of Microorganisms (GCM) 10K type strain sequencing project: providing services to taxonomists for standard genome sequencing and annotation.</title>
        <authorList>
            <consortium name="The Broad Institute Genomics Platform"/>
            <consortium name="The Broad Institute Genome Sequencing Center for Infectious Disease"/>
            <person name="Wu L."/>
            <person name="Ma J."/>
        </authorList>
    </citation>
    <scope>NUCLEOTIDE SEQUENCE [LARGE SCALE GENOMIC DNA]</scope>
    <source>
        <strain evidence="5">KACC 12597</strain>
    </source>
</reference>
<dbReference type="EMBL" id="JBHUHX010000046">
    <property type="protein sequence ID" value="MFD2113183.1"/>
    <property type="molecule type" value="Genomic_DNA"/>
</dbReference>
<feature type="region of interest" description="Disordered" evidence="3">
    <location>
        <begin position="75"/>
        <end position="94"/>
    </location>
</feature>
<evidence type="ECO:0000313" key="4">
    <source>
        <dbReference type="EMBL" id="MFD2113183.1"/>
    </source>
</evidence>
<proteinExistence type="inferred from homology"/>